<dbReference type="PROSITE" id="PS50883">
    <property type="entry name" value="EAL"/>
    <property type="match status" value="1"/>
</dbReference>
<comment type="caution">
    <text evidence="2">The sequence shown here is derived from an EMBL/GenBank/DDBJ whole genome shotgun (WGS) entry which is preliminary data.</text>
</comment>
<evidence type="ECO:0000313" key="2">
    <source>
        <dbReference type="EMBL" id="KRN18286.1"/>
    </source>
</evidence>
<accession>A0A0R2EPP0</accession>
<keyword evidence="3" id="KW-1185">Reference proteome</keyword>
<dbReference type="EMBL" id="AYZM01000158">
    <property type="protein sequence ID" value="KRN18286.1"/>
    <property type="molecule type" value="Genomic_DNA"/>
</dbReference>
<dbReference type="InterPro" id="IPR001633">
    <property type="entry name" value="EAL_dom"/>
</dbReference>
<dbReference type="PANTHER" id="PTHR33121">
    <property type="entry name" value="CYCLIC DI-GMP PHOSPHODIESTERASE PDEF"/>
    <property type="match status" value="1"/>
</dbReference>
<dbReference type="RefSeq" id="WP_057152289.1">
    <property type="nucleotide sequence ID" value="NZ_AYZM01000158.1"/>
</dbReference>
<evidence type="ECO:0000259" key="1">
    <source>
        <dbReference type="PROSITE" id="PS50883"/>
    </source>
</evidence>
<dbReference type="AlphaFoldDB" id="A0A0R2EPP0"/>
<evidence type="ECO:0000313" key="3">
    <source>
        <dbReference type="Proteomes" id="UP000051442"/>
    </source>
</evidence>
<dbReference type="OrthoDB" id="8731447at2"/>
<dbReference type="Gene3D" id="3.20.20.450">
    <property type="entry name" value="EAL domain"/>
    <property type="match status" value="1"/>
</dbReference>
<dbReference type="InterPro" id="IPR050706">
    <property type="entry name" value="Cyclic-di-GMP_PDE-like"/>
</dbReference>
<protein>
    <submittedName>
        <fullName evidence="2">Diguanylate cyclase phosphodiesterase domain-containing protein</fullName>
    </submittedName>
</protein>
<name>A0A0R2EPP0_9LACO</name>
<dbReference type="SMART" id="SM00052">
    <property type="entry name" value="EAL"/>
    <property type="match status" value="1"/>
</dbReference>
<dbReference type="PANTHER" id="PTHR33121:SF70">
    <property type="entry name" value="SIGNALING PROTEIN YKOW"/>
    <property type="match status" value="1"/>
</dbReference>
<feature type="domain" description="EAL" evidence="1">
    <location>
        <begin position="1"/>
        <end position="220"/>
    </location>
</feature>
<organism evidence="2 3">
    <name type="scientific">Secundilactobacillus similis DSM 23365 = JCM 2765</name>
    <dbReference type="NCBI Taxonomy" id="1423804"/>
    <lineage>
        <taxon>Bacteria</taxon>
        <taxon>Bacillati</taxon>
        <taxon>Bacillota</taxon>
        <taxon>Bacilli</taxon>
        <taxon>Lactobacillales</taxon>
        <taxon>Lactobacillaceae</taxon>
        <taxon>Secundilactobacillus</taxon>
    </lineage>
</organism>
<proteinExistence type="predicted"/>
<dbReference type="InterPro" id="IPR035919">
    <property type="entry name" value="EAL_sf"/>
</dbReference>
<dbReference type="STRING" id="1423804.FD14_GL002151"/>
<dbReference type="CDD" id="cd01948">
    <property type="entry name" value="EAL"/>
    <property type="match status" value="1"/>
</dbReference>
<dbReference type="GO" id="GO:0071111">
    <property type="term" value="F:cyclic-guanylate-specific phosphodiesterase activity"/>
    <property type="evidence" value="ECO:0007669"/>
    <property type="project" value="InterPro"/>
</dbReference>
<dbReference type="Pfam" id="PF00563">
    <property type="entry name" value="EAL"/>
    <property type="match status" value="1"/>
</dbReference>
<sequence length="220" mass="25495">MYRYFIQPQLNQDTRSLIGYEMLIRKYEDDRWILPQHFATIPVAIQTRLLAQVAQQLALKIGSVSFNLNRTQFVNAEMAAALIQVQHAIYPVTLVVEVTEEPGDQDVSLSQLQEQITAFAAHGIQFSLDDVSTGDNRYAQIKPLLPLASELKFAMQNFRTEQRAKEIQPALQFWRQVAEQYNLRLIVEGIENADDEQLLDQLELPFRQGYYYGRPHLFDY</sequence>
<dbReference type="PATRIC" id="fig|1423804.4.peg.2335"/>
<dbReference type="Proteomes" id="UP000051442">
    <property type="component" value="Unassembled WGS sequence"/>
</dbReference>
<gene>
    <name evidence="2" type="ORF">FD14_GL002151</name>
</gene>
<reference evidence="2 3" key="1">
    <citation type="journal article" date="2015" name="Genome Announc.">
        <title>Expanding the biotechnology potential of lactobacilli through comparative genomics of 213 strains and associated genera.</title>
        <authorList>
            <person name="Sun Z."/>
            <person name="Harris H.M."/>
            <person name="McCann A."/>
            <person name="Guo C."/>
            <person name="Argimon S."/>
            <person name="Zhang W."/>
            <person name="Yang X."/>
            <person name="Jeffery I.B."/>
            <person name="Cooney J.C."/>
            <person name="Kagawa T.F."/>
            <person name="Liu W."/>
            <person name="Song Y."/>
            <person name="Salvetti E."/>
            <person name="Wrobel A."/>
            <person name="Rasinkangas P."/>
            <person name="Parkhill J."/>
            <person name="Rea M.C."/>
            <person name="O'Sullivan O."/>
            <person name="Ritari J."/>
            <person name="Douillard F.P."/>
            <person name="Paul Ross R."/>
            <person name="Yang R."/>
            <person name="Briner A.E."/>
            <person name="Felis G.E."/>
            <person name="de Vos W.M."/>
            <person name="Barrangou R."/>
            <person name="Klaenhammer T.R."/>
            <person name="Caufield P.W."/>
            <person name="Cui Y."/>
            <person name="Zhang H."/>
            <person name="O'Toole P.W."/>
        </authorList>
    </citation>
    <scope>NUCLEOTIDE SEQUENCE [LARGE SCALE GENOMIC DNA]</scope>
    <source>
        <strain evidence="2 3">DSM 23365</strain>
    </source>
</reference>
<dbReference type="SUPFAM" id="SSF141868">
    <property type="entry name" value="EAL domain-like"/>
    <property type="match status" value="1"/>
</dbReference>